<dbReference type="PANTHER" id="PTHR24321">
    <property type="entry name" value="DEHYDROGENASES, SHORT CHAIN"/>
    <property type="match status" value="1"/>
</dbReference>
<organism evidence="4 5">
    <name type="scientific">Marinobacter albus</name>
    <dbReference type="NCBI Taxonomy" id="3030833"/>
    <lineage>
        <taxon>Bacteria</taxon>
        <taxon>Pseudomonadati</taxon>
        <taxon>Pseudomonadota</taxon>
        <taxon>Gammaproteobacteria</taxon>
        <taxon>Pseudomonadales</taxon>
        <taxon>Marinobacteraceae</taxon>
        <taxon>Marinobacter</taxon>
    </lineage>
</organism>
<evidence type="ECO:0000256" key="2">
    <source>
        <dbReference type="ARBA" id="ARBA00023002"/>
    </source>
</evidence>
<name>A0ABT7HFP4_9GAMM</name>
<dbReference type="SUPFAM" id="SSF51735">
    <property type="entry name" value="NAD(P)-binding Rossmann-fold domains"/>
    <property type="match status" value="1"/>
</dbReference>
<evidence type="ECO:0000313" key="5">
    <source>
        <dbReference type="Proteomes" id="UP001223547"/>
    </source>
</evidence>
<comment type="caution">
    <text evidence="4">The sequence shown here is derived from an EMBL/GenBank/DDBJ whole genome shotgun (WGS) entry which is preliminary data.</text>
</comment>
<keyword evidence="2" id="KW-0560">Oxidoreductase</keyword>
<comment type="similarity">
    <text evidence="1">Belongs to the short-chain dehydrogenases/reductases (SDR) family.</text>
</comment>
<protein>
    <submittedName>
        <fullName evidence="4">SDR family oxidoreductase</fullName>
    </submittedName>
</protein>
<keyword evidence="5" id="KW-1185">Reference proteome</keyword>
<dbReference type="PROSITE" id="PS00061">
    <property type="entry name" value="ADH_SHORT"/>
    <property type="match status" value="1"/>
</dbReference>
<dbReference type="PRINTS" id="PR00080">
    <property type="entry name" value="SDRFAMILY"/>
</dbReference>
<proteinExistence type="inferred from homology"/>
<dbReference type="Proteomes" id="UP001223547">
    <property type="component" value="Unassembled WGS sequence"/>
</dbReference>
<dbReference type="EMBL" id="JASSQD010000003">
    <property type="protein sequence ID" value="MDK9559193.1"/>
    <property type="molecule type" value="Genomic_DNA"/>
</dbReference>
<dbReference type="Gene3D" id="3.40.50.720">
    <property type="entry name" value="NAD(P)-binding Rossmann-like Domain"/>
    <property type="match status" value="1"/>
</dbReference>
<dbReference type="NCBIfam" id="NF005559">
    <property type="entry name" value="PRK07231.1"/>
    <property type="match status" value="1"/>
</dbReference>
<dbReference type="PRINTS" id="PR00081">
    <property type="entry name" value="GDHRDH"/>
</dbReference>
<evidence type="ECO:0000256" key="1">
    <source>
        <dbReference type="ARBA" id="ARBA00006484"/>
    </source>
</evidence>
<evidence type="ECO:0000313" key="4">
    <source>
        <dbReference type="EMBL" id="MDK9559193.1"/>
    </source>
</evidence>
<reference evidence="4 5" key="1">
    <citation type="submission" date="2023-05" db="EMBL/GenBank/DDBJ databases">
        <title>Marinobacter albus sp. nov., a marine bacterium isolated from sand in a coastal intertidal zone of huludao.</title>
        <authorList>
            <person name="Deng T."/>
        </authorList>
    </citation>
    <scope>NUCLEOTIDE SEQUENCE [LARGE SCALE GENOMIC DNA]</scope>
    <source>
        <strain evidence="4 5">M216</strain>
    </source>
</reference>
<dbReference type="PANTHER" id="PTHR24321:SF8">
    <property type="entry name" value="ESTRADIOL 17-BETA-DEHYDROGENASE 8-RELATED"/>
    <property type="match status" value="1"/>
</dbReference>
<accession>A0ABT7HFP4</accession>
<dbReference type="InterPro" id="IPR002347">
    <property type="entry name" value="SDR_fam"/>
</dbReference>
<gene>
    <name evidence="4" type="ORF">QQF73_16280</name>
</gene>
<dbReference type="Pfam" id="PF13561">
    <property type="entry name" value="adh_short_C2"/>
    <property type="match status" value="1"/>
</dbReference>
<dbReference type="InterPro" id="IPR036291">
    <property type="entry name" value="NAD(P)-bd_dom_sf"/>
</dbReference>
<dbReference type="InterPro" id="IPR020904">
    <property type="entry name" value="Sc_DH/Rdtase_CS"/>
</dbReference>
<evidence type="ECO:0000256" key="3">
    <source>
        <dbReference type="SAM" id="MobiDB-lite"/>
    </source>
</evidence>
<dbReference type="RefSeq" id="WP_219868395.1">
    <property type="nucleotide sequence ID" value="NZ_JASSQD010000003.1"/>
</dbReference>
<sequence length="252" mass="26848">MNPSERVALVTGGAKGIGRGIVQHLSNEGWKVVFSDLDDTVGKTLESAGKGLLKFVAGDVASERDVKRMLRETLSWGGRLDAVINNAGIANPETGPVEALSLKEWQRRLDVNLTGPFLVAKHAVPHLRQARGAIVNIASTRALQSEPDTEAYAATKGGIVALTHALAMSLGPEIRVNCISPGWIDTRAHQGSSEGVPPLTKEDHSQHPVGRVGVPEDIASMTDYLISPKAGFITGQNFVVDGGMVRKMIYGE</sequence>
<feature type="region of interest" description="Disordered" evidence="3">
    <location>
        <begin position="189"/>
        <end position="209"/>
    </location>
</feature>